<organism evidence="1 2">
    <name type="scientific">Hypoxylon rubiginosum</name>
    <dbReference type="NCBI Taxonomy" id="110542"/>
    <lineage>
        <taxon>Eukaryota</taxon>
        <taxon>Fungi</taxon>
        <taxon>Dikarya</taxon>
        <taxon>Ascomycota</taxon>
        <taxon>Pezizomycotina</taxon>
        <taxon>Sordariomycetes</taxon>
        <taxon>Xylariomycetidae</taxon>
        <taxon>Xylariales</taxon>
        <taxon>Hypoxylaceae</taxon>
        <taxon>Hypoxylon</taxon>
    </lineage>
</organism>
<proteinExistence type="predicted"/>
<protein>
    <submittedName>
        <fullName evidence="1">Uncharacterized protein</fullName>
    </submittedName>
</protein>
<evidence type="ECO:0000313" key="1">
    <source>
        <dbReference type="EMBL" id="KAI4868676.1"/>
    </source>
</evidence>
<accession>A0ACB9ZBB9</accession>
<keyword evidence="2" id="KW-1185">Reference proteome</keyword>
<reference evidence="1 2" key="1">
    <citation type="journal article" date="2022" name="New Phytol.">
        <title>Ecological generalism drives hyperdiversity of secondary metabolite gene clusters in xylarialean endophytes.</title>
        <authorList>
            <person name="Franco M.E.E."/>
            <person name="Wisecaver J.H."/>
            <person name="Arnold A.E."/>
            <person name="Ju Y.M."/>
            <person name="Slot J.C."/>
            <person name="Ahrendt S."/>
            <person name="Moore L.P."/>
            <person name="Eastman K.E."/>
            <person name="Scott K."/>
            <person name="Konkel Z."/>
            <person name="Mondo S.J."/>
            <person name="Kuo A."/>
            <person name="Hayes R.D."/>
            <person name="Haridas S."/>
            <person name="Andreopoulos B."/>
            <person name="Riley R."/>
            <person name="LaButti K."/>
            <person name="Pangilinan J."/>
            <person name="Lipzen A."/>
            <person name="Amirebrahimi M."/>
            <person name="Yan J."/>
            <person name="Adam C."/>
            <person name="Keymanesh K."/>
            <person name="Ng V."/>
            <person name="Louie K."/>
            <person name="Northen T."/>
            <person name="Drula E."/>
            <person name="Henrissat B."/>
            <person name="Hsieh H.M."/>
            <person name="Youens-Clark K."/>
            <person name="Lutzoni F."/>
            <person name="Miadlikowska J."/>
            <person name="Eastwood D.C."/>
            <person name="Hamelin R.C."/>
            <person name="Grigoriev I.V."/>
            <person name="U'Ren J.M."/>
        </authorList>
    </citation>
    <scope>NUCLEOTIDE SEQUENCE [LARGE SCALE GENOMIC DNA]</scope>
    <source>
        <strain evidence="1 2">CBS 119005</strain>
    </source>
</reference>
<sequence>MASSGGPDNLESLKTSMLWFIALGVGISRSEYWRNAQSSSRLLKCTGNVAMVSAAKPSRSFKIDIGNNYSLSADILGSPEFPQPALSRGISPTQIYKALYERYSHLKFNFAPDRALGITALETRLLRAPDTVGGFGILEKFLGQSLLWRREREPLERINFPSDKRRVPSWSWMAYMGSISYFDVAMGDVDWADLDLPFEPISYHGAPRDFIIASTMEFDKEKIADTFYDLPGSADRSDQACVGSHWDGEA</sequence>
<gene>
    <name evidence="1" type="ORF">F4820DRAFT_465514</name>
</gene>
<evidence type="ECO:0000313" key="2">
    <source>
        <dbReference type="Proteomes" id="UP001497700"/>
    </source>
</evidence>
<dbReference type="Proteomes" id="UP001497700">
    <property type="component" value="Unassembled WGS sequence"/>
</dbReference>
<name>A0ACB9ZBB9_9PEZI</name>
<comment type="caution">
    <text evidence="1">The sequence shown here is derived from an EMBL/GenBank/DDBJ whole genome shotgun (WGS) entry which is preliminary data.</text>
</comment>
<dbReference type="EMBL" id="MU393436">
    <property type="protein sequence ID" value="KAI4868676.1"/>
    <property type="molecule type" value="Genomic_DNA"/>
</dbReference>